<keyword evidence="1" id="KW-0812">Transmembrane</keyword>
<feature type="transmembrane region" description="Helical" evidence="1">
    <location>
        <begin position="125"/>
        <end position="142"/>
    </location>
</feature>
<keyword evidence="1" id="KW-0472">Membrane</keyword>
<accession>T1RQ98</accession>
<protein>
    <recommendedName>
        <fullName evidence="3">Wzy</fullName>
    </recommendedName>
</protein>
<sequence length="388" mass="45943">MSIFFLIVFFIISVIYTRKVYFPLFMASILSVSTDINYISVIVLFFVVLFGFLNRLIYFNRKSFLFFLLSFFVMVFIIFLGIKNGGHIYNAVGKSLKIFIILFLFFISYKDGFISFYDIRKNIRVFYLITFISILVLYNAGYYNDQGIILERVSGFLYDPNYLSLFCFIFILYLSYFGKLLGIKYKKDILCLLLIILLCQSWSMFIFVFIYYLIGYKRLCDFGKLINPYFSIIIVFFIYFSLYGLDKIVAYQDWSESHLSLKLNSLIFRLNAMLDGFSVITTNSDILLYGMGSGRSLEITDRVFHNLYFQQLFDHGIVYYLVFSLLLWYLCKHKIFDKVGMVHVVIFFLALNNIVFDNFYSFIFPFSIFIFLSTKERTNTLLNSMRII</sequence>
<feature type="transmembrane region" description="Helical" evidence="1">
    <location>
        <begin position="266"/>
        <end position="292"/>
    </location>
</feature>
<name>T1RQ98_GLAPU</name>
<feature type="transmembrane region" description="Helical" evidence="1">
    <location>
        <begin position="312"/>
        <end position="330"/>
    </location>
</feature>
<feature type="transmembrane region" description="Helical" evidence="1">
    <location>
        <begin position="88"/>
        <end position="109"/>
    </location>
</feature>
<reference evidence="2" key="1">
    <citation type="journal article" date="2013" name="J. Bacteriol.">
        <title>Gene content and diversity of the loci encoding biosynthesis of capsular polysaccharides of the 15 serovar reference strains of Haemophilus parasuis.</title>
        <authorList>
            <consortium name="BRaDP1T Consortium"/>
            <person name="Howell K.J."/>
            <person name="Weinert L.A."/>
            <person name="Luan S.L."/>
            <person name="Peters S.E."/>
            <person name="Chaudhuri R.R."/>
            <person name="Harris D."/>
            <person name="Angen O."/>
            <person name="Aragon V."/>
            <person name="Parkhill J."/>
            <person name="Langford P.R."/>
            <person name="Rycroft A.N."/>
            <person name="Wren B.W."/>
            <person name="Tucker A.W."/>
            <person name="Maskell D.J."/>
        </authorList>
    </citation>
    <scope>NUCLEOTIDE SEQUENCE</scope>
    <source>
        <strain evidence="2">131</strain>
    </source>
</reference>
<proteinExistence type="predicted"/>
<organism evidence="2">
    <name type="scientific">Glaesserella parasuis</name>
    <name type="common">Haemophilus parasuis</name>
    <dbReference type="NCBI Taxonomy" id="738"/>
    <lineage>
        <taxon>Bacteria</taxon>
        <taxon>Pseudomonadati</taxon>
        <taxon>Pseudomonadota</taxon>
        <taxon>Gammaproteobacteria</taxon>
        <taxon>Pasteurellales</taxon>
        <taxon>Pasteurellaceae</taxon>
        <taxon>Glaesserella</taxon>
    </lineage>
</organism>
<evidence type="ECO:0008006" key="3">
    <source>
        <dbReference type="Google" id="ProtNLM"/>
    </source>
</evidence>
<feature type="transmembrane region" description="Helical" evidence="1">
    <location>
        <begin position="36"/>
        <end position="57"/>
    </location>
</feature>
<dbReference type="AlphaFoldDB" id="T1RQ98"/>
<keyword evidence="1" id="KW-1133">Transmembrane helix</keyword>
<feature type="transmembrane region" description="Helical" evidence="1">
    <location>
        <begin position="189"/>
        <end position="214"/>
    </location>
</feature>
<evidence type="ECO:0000256" key="1">
    <source>
        <dbReference type="SAM" id="Phobius"/>
    </source>
</evidence>
<evidence type="ECO:0000313" key="2">
    <source>
        <dbReference type="EMBL" id="AGM38713.1"/>
    </source>
</evidence>
<gene>
    <name evidence="2" type="primary">funL6</name>
</gene>
<dbReference type="EMBL" id="KC795371">
    <property type="protein sequence ID" value="AGM38713.1"/>
    <property type="molecule type" value="Genomic_DNA"/>
</dbReference>
<feature type="transmembrane region" description="Helical" evidence="1">
    <location>
        <begin position="64"/>
        <end position="82"/>
    </location>
</feature>
<reference evidence="2" key="2">
    <citation type="submission" date="2013-03" db="EMBL/GenBank/DDBJ databases">
        <authorList>
            <person name="Howell K."/>
            <person name="Weinert L."/>
            <person name="Luan S.-L."/>
            <person name="Peters S."/>
            <person name="Aragon V."/>
            <person name="Angen O."/>
            <person name="Tucker A.W."/>
            <person name="Maskell D.J."/>
        </authorList>
    </citation>
    <scope>NUCLEOTIDE SEQUENCE</scope>
    <source>
        <strain evidence="2">131</strain>
    </source>
</reference>
<feature type="transmembrane region" description="Helical" evidence="1">
    <location>
        <begin position="226"/>
        <end position="245"/>
    </location>
</feature>
<feature type="transmembrane region" description="Helical" evidence="1">
    <location>
        <begin position="162"/>
        <end position="182"/>
    </location>
</feature>
<feature type="transmembrane region" description="Helical" evidence="1">
    <location>
        <begin position="342"/>
        <end position="372"/>
    </location>
</feature>